<sequence>MYMSLIVQLRDARTLSPAELNVAQYIIGHPKEVLTLSCSQLAKRTYTSASTVVRLCKRIGIKGFPEFKVQLASELNTFTKNSLHIKENRQIKPDDSLDSIIQMITDINIDSLKEAKILLDDQVLERVVAAIDKAKIIDIYGVGASHFVALDANYKFLRVGKNSATYALSDQQYIQAQNSDEEHLAIIFSYSGQTKELLELAEVLSKNGTMIVSVTSSTDNDLMRLADESIFVSARETIFRSAAISSRITMLNVIDVLYTAYSNLHYEATLESLAKTHIEKTKSRRG</sequence>
<feature type="domain" description="SIS" evidence="5">
    <location>
        <begin position="127"/>
        <end position="267"/>
    </location>
</feature>
<dbReference type="Pfam" id="PF01380">
    <property type="entry name" value="SIS"/>
    <property type="match status" value="1"/>
</dbReference>
<dbReference type="InterPro" id="IPR000281">
    <property type="entry name" value="HTH_RpiR"/>
</dbReference>
<dbReference type="PROSITE" id="PS51464">
    <property type="entry name" value="SIS"/>
    <property type="match status" value="1"/>
</dbReference>
<proteinExistence type="predicted"/>
<protein>
    <submittedName>
        <fullName evidence="6">MurR/RpiR family transcriptional regulator</fullName>
    </submittedName>
</protein>
<reference evidence="6 7" key="1">
    <citation type="submission" date="2019-05" db="EMBL/GenBank/DDBJ databases">
        <title>Culicoidintestinum kansasii gen. nov., sp. nov. from the gastrointestinal tract of the biting midge, Culicoides sonorensis.</title>
        <authorList>
            <person name="Neupane S."/>
            <person name="Ghosh A."/>
            <person name="Gunther S."/>
            <person name="Martin K."/>
            <person name="Zurek L."/>
        </authorList>
    </citation>
    <scope>NUCLEOTIDE SEQUENCE [LARGE SCALE GENOMIC DNA]</scope>
    <source>
        <strain evidence="6 7">CS-1</strain>
    </source>
</reference>
<organism evidence="6 7">
    <name type="scientific">Culicoidibacter larvae</name>
    <dbReference type="NCBI Taxonomy" id="2579976"/>
    <lineage>
        <taxon>Bacteria</taxon>
        <taxon>Bacillati</taxon>
        <taxon>Bacillota</taxon>
        <taxon>Culicoidibacteria</taxon>
        <taxon>Culicoidibacterales</taxon>
        <taxon>Culicoidibacteraceae</taxon>
        <taxon>Culicoidibacter</taxon>
    </lineage>
</organism>
<dbReference type="OrthoDB" id="3684496at2"/>
<dbReference type="Pfam" id="PF01418">
    <property type="entry name" value="HTH_6"/>
    <property type="match status" value="1"/>
</dbReference>
<dbReference type="GO" id="GO:0097367">
    <property type="term" value="F:carbohydrate derivative binding"/>
    <property type="evidence" value="ECO:0007669"/>
    <property type="project" value="InterPro"/>
</dbReference>
<evidence type="ECO:0000313" key="7">
    <source>
        <dbReference type="Proteomes" id="UP000306912"/>
    </source>
</evidence>
<dbReference type="InterPro" id="IPR001347">
    <property type="entry name" value="SIS_dom"/>
</dbReference>
<comment type="caution">
    <text evidence="6">The sequence shown here is derived from an EMBL/GenBank/DDBJ whole genome shotgun (WGS) entry which is preliminary data.</text>
</comment>
<dbReference type="GO" id="GO:0003700">
    <property type="term" value="F:DNA-binding transcription factor activity"/>
    <property type="evidence" value="ECO:0007669"/>
    <property type="project" value="InterPro"/>
</dbReference>
<gene>
    <name evidence="6" type="ORF">FEZ08_10455</name>
</gene>
<dbReference type="EMBL" id="VBWP01000011">
    <property type="protein sequence ID" value="TLG71509.1"/>
    <property type="molecule type" value="Genomic_DNA"/>
</dbReference>
<accession>A0A5R8Q8K6</accession>
<evidence type="ECO:0000313" key="6">
    <source>
        <dbReference type="EMBL" id="TLG71509.1"/>
    </source>
</evidence>
<dbReference type="Proteomes" id="UP000306912">
    <property type="component" value="Unassembled WGS sequence"/>
</dbReference>
<dbReference type="PANTHER" id="PTHR30514">
    <property type="entry name" value="GLUCOKINASE"/>
    <property type="match status" value="1"/>
</dbReference>
<evidence type="ECO:0000259" key="5">
    <source>
        <dbReference type="PROSITE" id="PS51464"/>
    </source>
</evidence>
<dbReference type="SUPFAM" id="SSF46689">
    <property type="entry name" value="Homeodomain-like"/>
    <property type="match status" value="1"/>
</dbReference>
<dbReference type="InterPro" id="IPR035472">
    <property type="entry name" value="RpiR-like_SIS"/>
</dbReference>
<name>A0A5R8Q8K6_9FIRM</name>
<dbReference type="PROSITE" id="PS51071">
    <property type="entry name" value="HTH_RPIR"/>
    <property type="match status" value="1"/>
</dbReference>
<dbReference type="AlphaFoldDB" id="A0A5R8Q8K6"/>
<keyword evidence="2" id="KW-0238">DNA-binding</keyword>
<evidence type="ECO:0000256" key="3">
    <source>
        <dbReference type="ARBA" id="ARBA00023163"/>
    </source>
</evidence>
<dbReference type="GO" id="GO:1901135">
    <property type="term" value="P:carbohydrate derivative metabolic process"/>
    <property type="evidence" value="ECO:0007669"/>
    <property type="project" value="InterPro"/>
</dbReference>
<evidence type="ECO:0000256" key="2">
    <source>
        <dbReference type="ARBA" id="ARBA00023125"/>
    </source>
</evidence>
<dbReference type="SUPFAM" id="SSF53697">
    <property type="entry name" value="SIS domain"/>
    <property type="match status" value="1"/>
</dbReference>
<feature type="domain" description="HTH rpiR-type" evidence="4">
    <location>
        <begin position="2"/>
        <end position="78"/>
    </location>
</feature>
<dbReference type="Gene3D" id="3.40.50.10490">
    <property type="entry name" value="Glucose-6-phosphate isomerase like protein, domain 1"/>
    <property type="match status" value="1"/>
</dbReference>
<dbReference type="InterPro" id="IPR046348">
    <property type="entry name" value="SIS_dom_sf"/>
</dbReference>
<dbReference type="FunCoup" id="A0A5R8Q8K6">
    <property type="interactions" value="28"/>
</dbReference>
<evidence type="ECO:0000256" key="1">
    <source>
        <dbReference type="ARBA" id="ARBA00023015"/>
    </source>
</evidence>
<dbReference type="InParanoid" id="A0A5R8Q8K6"/>
<dbReference type="InterPro" id="IPR036388">
    <property type="entry name" value="WH-like_DNA-bd_sf"/>
</dbReference>
<dbReference type="CDD" id="cd05013">
    <property type="entry name" value="SIS_RpiR"/>
    <property type="match status" value="1"/>
</dbReference>
<keyword evidence="7" id="KW-1185">Reference proteome</keyword>
<dbReference type="InterPro" id="IPR009057">
    <property type="entry name" value="Homeodomain-like_sf"/>
</dbReference>
<keyword evidence="3" id="KW-0804">Transcription</keyword>
<dbReference type="PANTHER" id="PTHR30514:SF1">
    <property type="entry name" value="HTH-TYPE TRANSCRIPTIONAL REGULATOR HEXR-RELATED"/>
    <property type="match status" value="1"/>
</dbReference>
<evidence type="ECO:0000259" key="4">
    <source>
        <dbReference type="PROSITE" id="PS51071"/>
    </source>
</evidence>
<keyword evidence="1" id="KW-0805">Transcription regulation</keyword>
<dbReference type="InterPro" id="IPR047640">
    <property type="entry name" value="RpiR-like"/>
</dbReference>
<dbReference type="GO" id="GO:0003677">
    <property type="term" value="F:DNA binding"/>
    <property type="evidence" value="ECO:0007669"/>
    <property type="project" value="UniProtKB-KW"/>
</dbReference>
<dbReference type="Gene3D" id="1.10.10.10">
    <property type="entry name" value="Winged helix-like DNA-binding domain superfamily/Winged helix DNA-binding domain"/>
    <property type="match status" value="1"/>
</dbReference>